<organism evidence="2 3">
    <name type="scientific">Marasmius tenuissimus</name>
    <dbReference type="NCBI Taxonomy" id="585030"/>
    <lineage>
        <taxon>Eukaryota</taxon>
        <taxon>Fungi</taxon>
        <taxon>Dikarya</taxon>
        <taxon>Basidiomycota</taxon>
        <taxon>Agaricomycotina</taxon>
        <taxon>Agaricomycetes</taxon>
        <taxon>Agaricomycetidae</taxon>
        <taxon>Agaricales</taxon>
        <taxon>Marasmiineae</taxon>
        <taxon>Marasmiaceae</taxon>
        <taxon>Marasmius</taxon>
    </lineage>
</organism>
<reference evidence="2 3" key="1">
    <citation type="submission" date="2024-05" db="EMBL/GenBank/DDBJ databases">
        <title>A draft genome resource for the thread blight pathogen Marasmius tenuissimus strain MS-2.</title>
        <authorList>
            <person name="Yulfo-Soto G.E."/>
            <person name="Baruah I.K."/>
            <person name="Amoako-Attah I."/>
            <person name="Bukari Y."/>
            <person name="Meinhardt L.W."/>
            <person name="Bailey B.A."/>
            <person name="Cohen S.P."/>
        </authorList>
    </citation>
    <scope>NUCLEOTIDE SEQUENCE [LARGE SCALE GENOMIC DNA]</scope>
    <source>
        <strain evidence="2 3">MS-2</strain>
    </source>
</reference>
<dbReference type="Gene3D" id="3.10.180.10">
    <property type="entry name" value="2,3-Dihydroxybiphenyl 1,2-Dioxygenase, domain 1"/>
    <property type="match status" value="1"/>
</dbReference>
<gene>
    <name evidence="2" type="ORF">AAF712_007288</name>
</gene>
<dbReference type="Proteomes" id="UP001437256">
    <property type="component" value="Unassembled WGS sequence"/>
</dbReference>
<keyword evidence="3" id="KW-1185">Reference proteome</keyword>
<evidence type="ECO:0008006" key="4">
    <source>
        <dbReference type="Google" id="ProtNLM"/>
    </source>
</evidence>
<evidence type="ECO:0000313" key="3">
    <source>
        <dbReference type="Proteomes" id="UP001437256"/>
    </source>
</evidence>
<keyword evidence="1" id="KW-0732">Signal</keyword>
<feature type="chain" id="PRO_5045876862" description="VOC domain-containing protein" evidence="1">
    <location>
        <begin position="21"/>
        <end position="136"/>
    </location>
</feature>
<dbReference type="CDD" id="cd07262">
    <property type="entry name" value="VOC_like"/>
    <property type="match status" value="1"/>
</dbReference>
<protein>
    <recommendedName>
        <fullName evidence="4">VOC domain-containing protein</fullName>
    </recommendedName>
</protein>
<evidence type="ECO:0000256" key="1">
    <source>
        <dbReference type="SAM" id="SignalP"/>
    </source>
</evidence>
<sequence length="136" mass="14059">MPIDHTGISVLVSKLATVVAWYEAALKPVGYKKSQTLGENGEYVGFSDAPVTMGTGGGRCDWWIGGVPDGGQTYKGNFAFSAKDRATVDAFYAAGIAAGGKDNGAPGLREYSSPSYYGASVVDPAGNSISVVCYDS</sequence>
<dbReference type="InterPro" id="IPR029068">
    <property type="entry name" value="Glyas_Bleomycin-R_OHBP_Dase"/>
</dbReference>
<dbReference type="PANTHER" id="PTHR35006:SF2">
    <property type="entry name" value="GLYOXALASE FAMILY PROTEIN (AFU_ORTHOLOGUE AFUA_5G14830)"/>
    <property type="match status" value="1"/>
</dbReference>
<dbReference type="EMBL" id="JBBXMP010000044">
    <property type="protein sequence ID" value="KAL0065647.1"/>
    <property type="molecule type" value="Genomic_DNA"/>
</dbReference>
<proteinExistence type="predicted"/>
<dbReference type="PANTHER" id="PTHR35006">
    <property type="entry name" value="GLYOXALASE FAMILY PROTEIN (AFU_ORTHOLOGUE AFUA_5G14830)"/>
    <property type="match status" value="1"/>
</dbReference>
<name>A0ABR2ZX63_9AGAR</name>
<comment type="caution">
    <text evidence="2">The sequence shown here is derived from an EMBL/GenBank/DDBJ whole genome shotgun (WGS) entry which is preliminary data.</text>
</comment>
<feature type="signal peptide" evidence="1">
    <location>
        <begin position="1"/>
        <end position="20"/>
    </location>
</feature>
<dbReference type="SUPFAM" id="SSF54593">
    <property type="entry name" value="Glyoxalase/Bleomycin resistance protein/Dihydroxybiphenyl dioxygenase"/>
    <property type="match status" value="1"/>
</dbReference>
<evidence type="ECO:0000313" key="2">
    <source>
        <dbReference type="EMBL" id="KAL0065647.1"/>
    </source>
</evidence>
<accession>A0ABR2ZX63</accession>